<evidence type="ECO:0000256" key="1">
    <source>
        <dbReference type="ARBA" id="ARBA00023015"/>
    </source>
</evidence>
<reference evidence="6" key="1">
    <citation type="submission" date="2022-10" db="EMBL/GenBank/DDBJ databases">
        <title>Complete genome sequence of Agrobacterium salinitolerans CFBP5507.</title>
        <authorList>
            <person name="Tchabashvili S."/>
            <person name="Yen H.-C."/>
            <person name="Haryono M."/>
            <person name="Lin Y.-C."/>
            <person name="Lai E.-M."/>
            <person name="Kuo C.-H."/>
        </authorList>
    </citation>
    <scope>NUCLEOTIDE SEQUENCE</scope>
    <source>
        <strain evidence="6">CFBP5507</strain>
    </source>
</reference>
<dbReference type="Gene3D" id="1.10.357.10">
    <property type="entry name" value="Tetracycline Repressor, domain 2"/>
    <property type="match status" value="1"/>
</dbReference>
<organism evidence="6 7">
    <name type="scientific">Agrobacterium salinitolerans</name>
    <dbReference type="NCBI Taxonomy" id="1183413"/>
    <lineage>
        <taxon>Bacteria</taxon>
        <taxon>Pseudomonadati</taxon>
        <taxon>Pseudomonadota</taxon>
        <taxon>Alphaproteobacteria</taxon>
        <taxon>Hyphomicrobiales</taxon>
        <taxon>Rhizobiaceae</taxon>
        <taxon>Rhizobium/Agrobacterium group</taxon>
        <taxon>Agrobacterium</taxon>
    </lineage>
</organism>
<dbReference type="InterPro" id="IPR009057">
    <property type="entry name" value="Homeodomain-like_sf"/>
</dbReference>
<dbReference type="SUPFAM" id="SSF46689">
    <property type="entry name" value="Homeodomain-like"/>
    <property type="match status" value="1"/>
</dbReference>
<evidence type="ECO:0000256" key="2">
    <source>
        <dbReference type="ARBA" id="ARBA00023125"/>
    </source>
</evidence>
<evidence type="ECO:0000313" key="6">
    <source>
        <dbReference type="EMBL" id="UYZ08994.1"/>
    </source>
</evidence>
<evidence type="ECO:0000256" key="3">
    <source>
        <dbReference type="ARBA" id="ARBA00023163"/>
    </source>
</evidence>
<dbReference type="GO" id="GO:0003677">
    <property type="term" value="F:DNA binding"/>
    <property type="evidence" value="ECO:0007669"/>
    <property type="project" value="UniProtKB-UniRule"/>
</dbReference>
<dbReference type="EMBL" id="CP109969">
    <property type="protein sequence ID" value="UYZ08994.1"/>
    <property type="molecule type" value="Genomic_DNA"/>
</dbReference>
<dbReference type="Pfam" id="PF00440">
    <property type="entry name" value="TetR_N"/>
    <property type="match status" value="1"/>
</dbReference>
<keyword evidence="1" id="KW-0805">Transcription regulation</keyword>
<evidence type="ECO:0000256" key="4">
    <source>
        <dbReference type="PROSITE-ProRule" id="PRU00335"/>
    </source>
</evidence>
<dbReference type="Pfam" id="PF16925">
    <property type="entry name" value="TetR_C_13"/>
    <property type="match status" value="1"/>
</dbReference>
<evidence type="ECO:0000259" key="5">
    <source>
        <dbReference type="PROSITE" id="PS50977"/>
    </source>
</evidence>
<evidence type="ECO:0000313" key="7">
    <source>
        <dbReference type="Proteomes" id="UP000298735"/>
    </source>
</evidence>
<dbReference type="AlphaFoldDB" id="A0A9X9KDX4"/>
<dbReference type="RefSeq" id="WP_264673026.1">
    <property type="nucleotide sequence ID" value="NZ_CP109969.1"/>
</dbReference>
<dbReference type="InterPro" id="IPR001647">
    <property type="entry name" value="HTH_TetR"/>
</dbReference>
<name>A0A9X9KDX4_9HYPH</name>
<gene>
    <name evidence="6" type="ORF">CFBP5507_14785</name>
</gene>
<dbReference type="InterPro" id="IPR036271">
    <property type="entry name" value="Tet_transcr_reg_TetR-rel_C_sf"/>
</dbReference>
<dbReference type="SUPFAM" id="SSF48498">
    <property type="entry name" value="Tetracyclin repressor-like, C-terminal domain"/>
    <property type="match status" value="1"/>
</dbReference>
<dbReference type="PROSITE" id="PS50977">
    <property type="entry name" value="HTH_TETR_2"/>
    <property type="match status" value="1"/>
</dbReference>
<dbReference type="KEGG" id="asal:CFBP5507_14785"/>
<accession>A0A9X9KDX4</accession>
<dbReference type="Proteomes" id="UP000298735">
    <property type="component" value="Chromosome Linear"/>
</dbReference>
<keyword evidence="3" id="KW-0804">Transcription</keyword>
<dbReference type="Gene3D" id="1.10.10.60">
    <property type="entry name" value="Homeodomain-like"/>
    <property type="match status" value="1"/>
</dbReference>
<feature type="domain" description="HTH tetR-type" evidence="5">
    <location>
        <begin position="10"/>
        <end position="70"/>
    </location>
</feature>
<feature type="DNA-binding region" description="H-T-H motif" evidence="4">
    <location>
        <begin position="33"/>
        <end position="52"/>
    </location>
</feature>
<dbReference type="PANTHER" id="PTHR47506">
    <property type="entry name" value="TRANSCRIPTIONAL REGULATORY PROTEIN"/>
    <property type="match status" value="1"/>
</dbReference>
<sequence>MLLTMARPREFDRDAALDRALRVFWAKGFAATSTDDLREAMGIGRQSLYGAFGDKRTLYLEALDTYQQRTNSGHLKRLCDPASPLKGIEDLLAGLVADDDSERALGCMGVGSVGEFGVTDEELNDRRVKSSAVLNRRLAERLKEGQRSGEVDPDLDPKEATAFIQMTMMGIQLAARAGATAEDLKAMARFAARRLTT</sequence>
<proteinExistence type="predicted"/>
<dbReference type="InterPro" id="IPR011075">
    <property type="entry name" value="TetR_C"/>
</dbReference>
<keyword evidence="2 4" id="KW-0238">DNA-binding</keyword>
<dbReference type="PANTHER" id="PTHR47506:SF1">
    <property type="entry name" value="HTH-TYPE TRANSCRIPTIONAL REGULATOR YJDC"/>
    <property type="match status" value="1"/>
</dbReference>
<protein>
    <submittedName>
        <fullName evidence="6">TetR/AcrR family transcriptional regulator</fullName>
    </submittedName>
</protein>